<evidence type="ECO:0000313" key="1">
    <source>
        <dbReference type="EMBL" id="KAJ8431334.1"/>
    </source>
</evidence>
<dbReference type="Proteomes" id="UP001153076">
    <property type="component" value="Unassembled WGS sequence"/>
</dbReference>
<organism evidence="1 2">
    <name type="scientific">Carnegiea gigantea</name>
    <dbReference type="NCBI Taxonomy" id="171969"/>
    <lineage>
        <taxon>Eukaryota</taxon>
        <taxon>Viridiplantae</taxon>
        <taxon>Streptophyta</taxon>
        <taxon>Embryophyta</taxon>
        <taxon>Tracheophyta</taxon>
        <taxon>Spermatophyta</taxon>
        <taxon>Magnoliopsida</taxon>
        <taxon>eudicotyledons</taxon>
        <taxon>Gunneridae</taxon>
        <taxon>Pentapetalae</taxon>
        <taxon>Caryophyllales</taxon>
        <taxon>Cactineae</taxon>
        <taxon>Cactaceae</taxon>
        <taxon>Cactoideae</taxon>
        <taxon>Echinocereeae</taxon>
        <taxon>Carnegiea</taxon>
    </lineage>
</organism>
<dbReference type="AlphaFoldDB" id="A0A9Q1JUQ9"/>
<comment type="caution">
    <text evidence="1">The sequence shown here is derived from an EMBL/GenBank/DDBJ whole genome shotgun (WGS) entry which is preliminary data.</text>
</comment>
<sequence>MSNLSPFAPSGRAQSNAQMRFATASSAPMVTNSVAGQILLPAPNGISWKCCPLKSTVEPSHRTKSPTTNLPNSSANFFNNTPKLPLSSPAYFLPKAVLHITSFDSVTKASVKFTTDGIDFTIFSTIKAVFSSLVDRKDRTLVVFKGCSMHVLICLQYSP</sequence>
<protein>
    <submittedName>
        <fullName evidence="1">Uncharacterized protein</fullName>
    </submittedName>
</protein>
<accession>A0A9Q1JUQ9</accession>
<reference evidence="1" key="1">
    <citation type="submission" date="2022-04" db="EMBL/GenBank/DDBJ databases">
        <title>Carnegiea gigantea Genome sequencing and assembly v2.</title>
        <authorList>
            <person name="Copetti D."/>
            <person name="Sanderson M.J."/>
            <person name="Burquez A."/>
            <person name="Wojciechowski M.F."/>
        </authorList>
    </citation>
    <scope>NUCLEOTIDE SEQUENCE</scope>
    <source>
        <strain evidence="1">SGP5-SGP5p</strain>
        <tissue evidence="1">Aerial part</tissue>
    </source>
</reference>
<evidence type="ECO:0000313" key="2">
    <source>
        <dbReference type="Proteomes" id="UP001153076"/>
    </source>
</evidence>
<dbReference type="OrthoDB" id="1813162at2759"/>
<proteinExistence type="predicted"/>
<name>A0A9Q1JUQ9_9CARY</name>
<keyword evidence="2" id="KW-1185">Reference proteome</keyword>
<dbReference type="EMBL" id="JAKOGI010000695">
    <property type="protein sequence ID" value="KAJ8431334.1"/>
    <property type="molecule type" value="Genomic_DNA"/>
</dbReference>
<gene>
    <name evidence="1" type="ORF">Cgig2_033176</name>
</gene>